<evidence type="ECO:0000313" key="1">
    <source>
        <dbReference type="EMBL" id="GHG10497.1"/>
    </source>
</evidence>
<dbReference type="Pfam" id="PF19719">
    <property type="entry name" value="DUF6213"/>
    <property type="match status" value="1"/>
</dbReference>
<evidence type="ECO:0000313" key="2">
    <source>
        <dbReference type="Proteomes" id="UP000632849"/>
    </source>
</evidence>
<reference evidence="1" key="2">
    <citation type="submission" date="2020-09" db="EMBL/GenBank/DDBJ databases">
        <authorList>
            <person name="Sun Q."/>
            <person name="Ohkuma M."/>
        </authorList>
    </citation>
    <scope>NUCLEOTIDE SEQUENCE</scope>
    <source>
        <strain evidence="1">JCM 4122</strain>
    </source>
</reference>
<gene>
    <name evidence="1" type="ORF">GCM10017667_48990</name>
</gene>
<dbReference type="AlphaFoldDB" id="A0A919BU24"/>
<dbReference type="RefSeq" id="WP_170313768.1">
    <property type="nucleotide sequence ID" value="NZ_BNBE01000002.1"/>
</dbReference>
<keyword evidence="2" id="KW-1185">Reference proteome</keyword>
<sequence length="83" mass="8588">MTVSPGFLLLANGRLLVPADEMTGLLRHVAAVWLQATDRGEADHDPATVLALATSLMEVADLIDAECIALLPPGEGPSKDAPG</sequence>
<protein>
    <submittedName>
        <fullName evidence="1">Uncharacterized protein</fullName>
    </submittedName>
</protein>
<dbReference type="Proteomes" id="UP000632849">
    <property type="component" value="Unassembled WGS sequence"/>
</dbReference>
<comment type="caution">
    <text evidence="1">The sequence shown here is derived from an EMBL/GenBank/DDBJ whole genome shotgun (WGS) entry which is preliminary data.</text>
</comment>
<organism evidence="1 2">
    <name type="scientific">Streptomyces filamentosus</name>
    <name type="common">Streptomyces roseosporus</name>
    <dbReference type="NCBI Taxonomy" id="67294"/>
    <lineage>
        <taxon>Bacteria</taxon>
        <taxon>Bacillati</taxon>
        <taxon>Actinomycetota</taxon>
        <taxon>Actinomycetes</taxon>
        <taxon>Kitasatosporales</taxon>
        <taxon>Streptomycetaceae</taxon>
        <taxon>Streptomyces</taxon>
    </lineage>
</organism>
<reference evidence="1" key="1">
    <citation type="journal article" date="2014" name="Int. J. Syst. Evol. Microbiol.">
        <title>Complete genome sequence of Corynebacterium casei LMG S-19264T (=DSM 44701T), isolated from a smear-ripened cheese.</title>
        <authorList>
            <consortium name="US DOE Joint Genome Institute (JGI-PGF)"/>
            <person name="Walter F."/>
            <person name="Albersmeier A."/>
            <person name="Kalinowski J."/>
            <person name="Ruckert C."/>
        </authorList>
    </citation>
    <scope>NUCLEOTIDE SEQUENCE</scope>
    <source>
        <strain evidence="1">JCM 4122</strain>
    </source>
</reference>
<dbReference type="InterPro" id="IPR046185">
    <property type="entry name" value="DUF6213"/>
</dbReference>
<proteinExistence type="predicted"/>
<name>A0A919BU24_STRFL</name>
<accession>A0A919BU24</accession>
<dbReference type="GeneID" id="95663848"/>
<dbReference type="EMBL" id="BNBE01000002">
    <property type="protein sequence ID" value="GHG10497.1"/>
    <property type="molecule type" value="Genomic_DNA"/>
</dbReference>